<organism evidence="6 7">
    <name type="scientific">Shewanella aestuarii</name>
    <dbReference type="NCBI Taxonomy" id="1028752"/>
    <lineage>
        <taxon>Bacteria</taxon>
        <taxon>Pseudomonadati</taxon>
        <taxon>Pseudomonadota</taxon>
        <taxon>Gammaproteobacteria</taxon>
        <taxon>Alteromonadales</taxon>
        <taxon>Shewanellaceae</taxon>
        <taxon>Shewanella</taxon>
    </lineage>
</organism>
<evidence type="ECO:0000256" key="5">
    <source>
        <dbReference type="SAM" id="Phobius"/>
    </source>
</evidence>
<proteinExistence type="predicted"/>
<feature type="transmembrane region" description="Helical" evidence="5">
    <location>
        <begin position="45"/>
        <end position="69"/>
    </location>
</feature>
<evidence type="ECO:0000256" key="2">
    <source>
        <dbReference type="ARBA" id="ARBA00022692"/>
    </source>
</evidence>
<evidence type="ECO:0000256" key="4">
    <source>
        <dbReference type="ARBA" id="ARBA00023136"/>
    </source>
</evidence>
<feature type="transmembrane region" description="Helical" evidence="5">
    <location>
        <begin position="14"/>
        <end position="33"/>
    </location>
</feature>
<evidence type="ECO:0000256" key="3">
    <source>
        <dbReference type="ARBA" id="ARBA00022989"/>
    </source>
</evidence>
<keyword evidence="7" id="KW-1185">Reference proteome</keyword>
<dbReference type="AlphaFoldDB" id="A0A6G9QM21"/>
<evidence type="ECO:0000256" key="1">
    <source>
        <dbReference type="ARBA" id="ARBA00022475"/>
    </source>
</evidence>
<protein>
    <submittedName>
        <fullName evidence="6">DUF1656 domain-containing protein</fullName>
    </submittedName>
</protein>
<name>A0A6G9QM21_9GAMM</name>
<keyword evidence="1" id="KW-1003">Cell membrane</keyword>
<keyword evidence="3 5" id="KW-1133">Transmembrane helix</keyword>
<accession>A0A6G9QM21</accession>
<dbReference type="Pfam" id="PF07869">
    <property type="entry name" value="DUF1656"/>
    <property type="match status" value="1"/>
</dbReference>
<dbReference type="EMBL" id="CP050313">
    <property type="protein sequence ID" value="QIR15596.1"/>
    <property type="molecule type" value="Genomic_DNA"/>
</dbReference>
<dbReference type="KEGG" id="saes:HBH39_14795"/>
<keyword evidence="4 5" id="KW-0472">Membrane</keyword>
<dbReference type="Proteomes" id="UP000502608">
    <property type="component" value="Chromosome"/>
</dbReference>
<keyword evidence="2 5" id="KW-0812">Transmembrane</keyword>
<sequence length="71" mass="7874">MVNTMPHEIAFGEIYGPPLLAVVTLAYLLMLMVTQIATKLGWYKWFAAPAIVELSLVAIFTVVLGRFIAFT</sequence>
<evidence type="ECO:0000313" key="7">
    <source>
        <dbReference type="Proteomes" id="UP000502608"/>
    </source>
</evidence>
<gene>
    <name evidence="6" type="ORF">HBH39_14795</name>
</gene>
<reference evidence="6 7" key="1">
    <citation type="submission" date="2020-03" db="EMBL/GenBank/DDBJ databases">
        <title>Complete genome sequence of Shewanella sp.</title>
        <authorList>
            <person name="Kim Y.-S."/>
            <person name="Kim S.-J."/>
            <person name="Jung H.-K."/>
            <person name="Kim K.-H."/>
        </authorList>
    </citation>
    <scope>NUCLEOTIDE SEQUENCE [LARGE SCALE GENOMIC DNA]</scope>
    <source>
        <strain evidence="6 7">PN3F2</strain>
    </source>
</reference>
<dbReference type="InterPro" id="IPR012451">
    <property type="entry name" value="DUF1656"/>
</dbReference>
<evidence type="ECO:0000313" key="6">
    <source>
        <dbReference type="EMBL" id="QIR15596.1"/>
    </source>
</evidence>